<proteinExistence type="predicted"/>
<reference evidence="2" key="1">
    <citation type="submission" date="2022-11" db="UniProtKB">
        <authorList>
            <consortium name="WormBaseParasite"/>
        </authorList>
    </citation>
    <scope>IDENTIFICATION</scope>
</reference>
<dbReference type="Proteomes" id="UP000887579">
    <property type="component" value="Unplaced"/>
</dbReference>
<accession>A0AC34GWX9</accession>
<evidence type="ECO:0000313" key="1">
    <source>
        <dbReference type="Proteomes" id="UP000887579"/>
    </source>
</evidence>
<name>A0AC34GWX9_9BILA</name>
<protein>
    <submittedName>
        <fullName evidence="2">Uncharacterized protein</fullName>
    </submittedName>
</protein>
<dbReference type="WBParaSite" id="ES5_v2.g9437.t1">
    <property type="protein sequence ID" value="ES5_v2.g9437.t1"/>
    <property type="gene ID" value="ES5_v2.g9437"/>
</dbReference>
<sequence length="75" mass="9057">MPSKLNNIYSVKIETKLFFSCCIIYIVKEKKSFLSFYIILEVFFKREVESNILSQLHRICPYNKKNPYIIYDHVD</sequence>
<evidence type="ECO:0000313" key="2">
    <source>
        <dbReference type="WBParaSite" id="ES5_v2.g9437.t1"/>
    </source>
</evidence>
<organism evidence="1 2">
    <name type="scientific">Panagrolaimus sp. ES5</name>
    <dbReference type="NCBI Taxonomy" id="591445"/>
    <lineage>
        <taxon>Eukaryota</taxon>
        <taxon>Metazoa</taxon>
        <taxon>Ecdysozoa</taxon>
        <taxon>Nematoda</taxon>
        <taxon>Chromadorea</taxon>
        <taxon>Rhabditida</taxon>
        <taxon>Tylenchina</taxon>
        <taxon>Panagrolaimomorpha</taxon>
        <taxon>Panagrolaimoidea</taxon>
        <taxon>Panagrolaimidae</taxon>
        <taxon>Panagrolaimus</taxon>
    </lineage>
</organism>